<reference evidence="3 4" key="1">
    <citation type="submission" date="2023-09" db="EMBL/GenBank/DDBJ databases">
        <authorList>
            <person name="Rey-Velasco X."/>
        </authorList>
    </citation>
    <scope>NUCLEOTIDE SEQUENCE [LARGE SCALE GENOMIC DNA]</scope>
    <source>
        <strain evidence="3 4">W345</strain>
    </source>
</reference>
<evidence type="ECO:0000313" key="4">
    <source>
        <dbReference type="Proteomes" id="UP001254608"/>
    </source>
</evidence>
<feature type="domain" description="GST C-terminal" evidence="2">
    <location>
        <begin position="82"/>
        <end position="211"/>
    </location>
</feature>
<evidence type="ECO:0000259" key="1">
    <source>
        <dbReference type="PROSITE" id="PS50404"/>
    </source>
</evidence>
<dbReference type="RefSeq" id="WP_311366146.1">
    <property type="nucleotide sequence ID" value="NZ_JAVRIC010000026.1"/>
</dbReference>
<dbReference type="Gene3D" id="3.40.30.10">
    <property type="entry name" value="Glutaredoxin"/>
    <property type="match status" value="1"/>
</dbReference>
<dbReference type="InterPro" id="IPR036282">
    <property type="entry name" value="Glutathione-S-Trfase_C_sf"/>
</dbReference>
<evidence type="ECO:0000313" key="3">
    <source>
        <dbReference type="EMBL" id="MDT0498734.1"/>
    </source>
</evidence>
<dbReference type="Proteomes" id="UP001254608">
    <property type="component" value="Unassembled WGS sequence"/>
</dbReference>
<dbReference type="Pfam" id="PF13417">
    <property type="entry name" value="GST_N_3"/>
    <property type="match status" value="1"/>
</dbReference>
<accession>A0ABU2WM88</accession>
<dbReference type="InterPro" id="IPR004045">
    <property type="entry name" value="Glutathione_S-Trfase_N"/>
</dbReference>
<dbReference type="PANTHER" id="PTHR43968:SF6">
    <property type="entry name" value="GLUTATHIONE S-TRANSFERASE OMEGA"/>
    <property type="match status" value="1"/>
</dbReference>
<dbReference type="InterPro" id="IPR036249">
    <property type="entry name" value="Thioredoxin-like_sf"/>
</dbReference>
<dbReference type="InterPro" id="IPR050983">
    <property type="entry name" value="GST_Omega/HSP26"/>
</dbReference>
<dbReference type="CDD" id="cd00570">
    <property type="entry name" value="GST_N_family"/>
    <property type="match status" value="1"/>
</dbReference>
<dbReference type="SUPFAM" id="SSF52833">
    <property type="entry name" value="Thioredoxin-like"/>
    <property type="match status" value="1"/>
</dbReference>
<dbReference type="InterPro" id="IPR040079">
    <property type="entry name" value="Glutathione_S-Trfase"/>
</dbReference>
<gene>
    <name evidence="3" type="ORF">RM530_15400</name>
</gene>
<dbReference type="EMBL" id="JAVRIC010000026">
    <property type="protein sequence ID" value="MDT0498734.1"/>
    <property type="molecule type" value="Genomic_DNA"/>
</dbReference>
<dbReference type="Gene3D" id="1.20.1050.10">
    <property type="match status" value="1"/>
</dbReference>
<protein>
    <submittedName>
        <fullName evidence="3">Glutathione S-transferase</fullName>
    </submittedName>
</protein>
<dbReference type="SUPFAM" id="SSF47616">
    <property type="entry name" value="GST C-terminal domain-like"/>
    <property type="match status" value="1"/>
</dbReference>
<dbReference type="PANTHER" id="PTHR43968">
    <property type="match status" value="1"/>
</dbReference>
<dbReference type="SFLD" id="SFLDS00019">
    <property type="entry name" value="Glutathione_Transferase_(cytos"/>
    <property type="match status" value="1"/>
</dbReference>
<feature type="domain" description="GST N-terminal" evidence="1">
    <location>
        <begin position="1"/>
        <end position="77"/>
    </location>
</feature>
<dbReference type="SFLD" id="SFLDG00358">
    <property type="entry name" value="Main_(cytGST)"/>
    <property type="match status" value="1"/>
</dbReference>
<keyword evidence="4" id="KW-1185">Reference proteome</keyword>
<name>A0ABU2WM88_9GAMM</name>
<sequence>MFKLYGFPVSNYYNMVKLALLHKGLAFEEIIMRPSQEQDYLSKSPMGKIPCLQTPDGFISETNVILDFLDEAYPDKALLPKEHFARAKVRELSKSIELYVELVARQLYRGIFFGETLSEELKIKVRPELEKGVAALKCLLQFSPYAAGAQLTQADLMLYYTANLADMVAKRAYGIDLATEVEGLRDWQQMMDNNPLVQQVNRDRDQALKSLAG</sequence>
<organism evidence="3 4">
    <name type="scientific">Banduia mediterranea</name>
    <dbReference type="NCBI Taxonomy" id="3075609"/>
    <lineage>
        <taxon>Bacteria</taxon>
        <taxon>Pseudomonadati</taxon>
        <taxon>Pseudomonadota</taxon>
        <taxon>Gammaproteobacteria</taxon>
        <taxon>Nevskiales</taxon>
        <taxon>Algiphilaceae</taxon>
        <taxon>Banduia</taxon>
    </lineage>
</organism>
<proteinExistence type="predicted"/>
<dbReference type="PROSITE" id="PS50404">
    <property type="entry name" value="GST_NTER"/>
    <property type="match status" value="1"/>
</dbReference>
<evidence type="ECO:0000259" key="2">
    <source>
        <dbReference type="PROSITE" id="PS50405"/>
    </source>
</evidence>
<comment type="caution">
    <text evidence="3">The sequence shown here is derived from an EMBL/GenBank/DDBJ whole genome shotgun (WGS) entry which is preliminary data.</text>
</comment>
<dbReference type="InterPro" id="IPR010987">
    <property type="entry name" value="Glutathione-S-Trfase_C-like"/>
</dbReference>
<dbReference type="PROSITE" id="PS50405">
    <property type="entry name" value="GST_CTER"/>
    <property type="match status" value="1"/>
</dbReference>